<dbReference type="EMBL" id="LWCA01002175">
    <property type="protein sequence ID" value="OAF64060.1"/>
    <property type="molecule type" value="Genomic_DNA"/>
</dbReference>
<comment type="caution">
    <text evidence="1">The sequence shown here is derived from an EMBL/GenBank/DDBJ whole genome shotgun (WGS) entry which is preliminary data.</text>
</comment>
<protein>
    <submittedName>
        <fullName evidence="1">Uncharacterized protein</fullName>
    </submittedName>
</protein>
<reference evidence="1 2" key="1">
    <citation type="submission" date="2016-04" db="EMBL/GenBank/DDBJ databases">
        <title>The genome of Intoshia linei affirms orthonectids as highly simplified spiralians.</title>
        <authorList>
            <person name="Mikhailov K.V."/>
            <person name="Slusarev G.S."/>
            <person name="Nikitin M.A."/>
            <person name="Logacheva M.D."/>
            <person name="Penin A."/>
            <person name="Aleoshin V."/>
            <person name="Panchin Y.V."/>
        </authorList>
    </citation>
    <scope>NUCLEOTIDE SEQUENCE [LARGE SCALE GENOMIC DNA]</scope>
    <source>
        <strain evidence="1">Intl2013</strain>
        <tissue evidence="1">Whole animal</tissue>
    </source>
</reference>
<dbReference type="AlphaFoldDB" id="A0A177AQI0"/>
<name>A0A177AQI0_9BILA</name>
<organism evidence="1 2">
    <name type="scientific">Intoshia linei</name>
    <dbReference type="NCBI Taxonomy" id="1819745"/>
    <lineage>
        <taxon>Eukaryota</taxon>
        <taxon>Metazoa</taxon>
        <taxon>Spiralia</taxon>
        <taxon>Lophotrochozoa</taxon>
        <taxon>Mesozoa</taxon>
        <taxon>Orthonectida</taxon>
        <taxon>Rhopaluridae</taxon>
        <taxon>Intoshia</taxon>
    </lineage>
</organism>
<evidence type="ECO:0000313" key="2">
    <source>
        <dbReference type="Proteomes" id="UP000078046"/>
    </source>
</evidence>
<dbReference type="Proteomes" id="UP000078046">
    <property type="component" value="Unassembled WGS sequence"/>
</dbReference>
<proteinExistence type="predicted"/>
<sequence>MVPLITINKINEYYNKKQECYIIQGISLLHTHEIGPVLYSNYNRIHNLQNKKYDKNVSLLSCGANNTCIE</sequence>
<keyword evidence="2" id="KW-1185">Reference proteome</keyword>
<accession>A0A177AQI0</accession>
<evidence type="ECO:0000313" key="1">
    <source>
        <dbReference type="EMBL" id="OAF64060.1"/>
    </source>
</evidence>
<gene>
    <name evidence="1" type="ORF">A3Q56_08234</name>
</gene>